<feature type="compositionally biased region" description="Low complexity" evidence="2">
    <location>
        <begin position="70"/>
        <end position="87"/>
    </location>
</feature>
<keyword evidence="1" id="KW-0863">Zinc-finger</keyword>
<feature type="compositionally biased region" description="Low complexity" evidence="2">
    <location>
        <begin position="14"/>
        <end position="31"/>
    </location>
</feature>
<dbReference type="OrthoDB" id="3269380at2759"/>
<dbReference type="PROSITE" id="PS00028">
    <property type="entry name" value="ZINC_FINGER_C2H2_1"/>
    <property type="match status" value="1"/>
</dbReference>
<evidence type="ECO:0000256" key="2">
    <source>
        <dbReference type="SAM" id="MobiDB-lite"/>
    </source>
</evidence>
<evidence type="ECO:0000256" key="1">
    <source>
        <dbReference type="PROSITE-ProRule" id="PRU00042"/>
    </source>
</evidence>
<dbReference type="GO" id="GO:0008270">
    <property type="term" value="F:zinc ion binding"/>
    <property type="evidence" value="ECO:0007669"/>
    <property type="project" value="UniProtKB-KW"/>
</dbReference>
<feature type="compositionally biased region" description="Low complexity" evidence="2">
    <location>
        <begin position="549"/>
        <end position="567"/>
    </location>
</feature>
<protein>
    <recommendedName>
        <fullName evidence="3">C2H2-type domain-containing protein</fullName>
    </recommendedName>
</protein>
<feature type="compositionally biased region" description="Basic residues" evidence="2">
    <location>
        <begin position="611"/>
        <end position="626"/>
    </location>
</feature>
<feature type="compositionally biased region" description="Low complexity" evidence="2">
    <location>
        <begin position="581"/>
        <end position="600"/>
    </location>
</feature>
<feature type="compositionally biased region" description="Low complexity" evidence="2">
    <location>
        <begin position="236"/>
        <end position="245"/>
    </location>
</feature>
<feature type="compositionally biased region" description="Basic and acidic residues" evidence="2">
    <location>
        <begin position="298"/>
        <end position="316"/>
    </location>
</feature>
<feature type="region of interest" description="Disordered" evidence="2">
    <location>
        <begin position="399"/>
        <end position="422"/>
    </location>
</feature>
<dbReference type="InterPro" id="IPR013087">
    <property type="entry name" value="Znf_C2H2_type"/>
</dbReference>
<dbReference type="EMBL" id="KZ996407">
    <property type="protein sequence ID" value="RKO88907.1"/>
    <property type="molecule type" value="Genomic_DNA"/>
</dbReference>
<dbReference type="Gene3D" id="3.30.160.60">
    <property type="entry name" value="Classic Zinc Finger"/>
    <property type="match status" value="1"/>
</dbReference>
<evidence type="ECO:0000259" key="3">
    <source>
        <dbReference type="PROSITE" id="PS50157"/>
    </source>
</evidence>
<feature type="compositionally biased region" description="Low complexity" evidence="2">
    <location>
        <begin position="108"/>
        <end position="119"/>
    </location>
</feature>
<sequence>MSSLGERLSPRSPPHSSTCLPLPSLPSLLPFSFPPKTYPNSASPSASPDLRALPHLTSALHPLELPDPLSPRSSYSPTPSSPLQQPTITPASSCFGGSLPRPSPPPASDTDYQTQSDSDLIMDHDANVSDTSGHMMPEYHVAFDERMQEIGDKRDRPNTTAYDSDVEGKRIHVDDHDAVSAPTFPSYEEHHSPYPASSSSAPAYPGYEDLSTPERMLVDRKAFSPTHSPRSPPLPLTLSYSPDSPADATRGIRKDYSSPSRSVSVSPRPQHAHLPNSESRSSMVHQGSTVFYAPPSLLRERMFAGGRESPDGRSSESHSPLPRPDSPAFSPRMRHPAPDQPLSSAPPSTTSSQQDYHESPPPTPDRHAAQNQYPPALFSPRVHHQQQYTDMHAAEHGDGVYADGREHDHGQWHGAGVEDKRRSAGQIVDHHGRQHSHPHTLPYMGAPSASSSYHEQTDHDYYSHPRRRSVSAPPTGPMTEYGSLVTVEPPRHSHQPPLHPAAVVHHSGGGIHTALEEDYHQQQQRDEFDLRIQQHVQQRIQEQQRLHEQQQQQQRMHHQQQQQFAPSAPQPVMPSPPQTPQIPTSPYAQQAQPMQNMQQHPKPHLPPPHQHQNHAQHHHQHQHHHHEYPQQHNPPSLQLTFPDNHHHPHQQPTHPRISSLLYGHDPRPQDPAPYHHSTERYSPPRSPGLVIGGEAGGYYDPMHGMGVYDAGGGVYGEGPKVFKCPKLYCSKVGCSSRRARDTYKNANGLKYHLDKGSCELDYTTANDLDAEAAAAGHVKIAHRPYWCKVRGCGKKYKNLNGLKYHAKAAHPEMDFKMDVKGVFQGV</sequence>
<feature type="compositionally biased region" description="Basic and acidic residues" evidence="2">
    <location>
        <begin position="141"/>
        <end position="157"/>
    </location>
</feature>
<feature type="compositionally biased region" description="Basic and acidic residues" evidence="2">
    <location>
        <begin position="166"/>
        <end position="178"/>
    </location>
</feature>
<feature type="compositionally biased region" description="Low complexity" evidence="2">
    <location>
        <begin position="193"/>
        <end position="205"/>
    </location>
</feature>
<reference evidence="5" key="1">
    <citation type="journal article" date="2018" name="Nat. Microbiol.">
        <title>Leveraging single-cell genomics to expand the fungal tree of life.</title>
        <authorList>
            <person name="Ahrendt S.R."/>
            <person name="Quandt C.A."/>
            <person name="Ciobanu D."/>
            <person name="Clum A."/>
            <person name="Salamov A."/>
            <person name="Andreopoulos B."/>
            <person name="Cheng J.F."/>
            <person name="Woyke T."/>
            <person name="Pelin A."/>
            <person name="Henrissat B."/>
            <person name="Reynolds N.K."/>
            <person name="Benny G.L."/>
            <person name="Smith M.E."/>
            <person name="James T.Y."/>
            <person name="Grigoriev I.V."/>
        </authorList>
    </citation>
    <scope>NUCLEOTIDE SEQUENCE [LARGE SCALE GENOMIC DNA]</scope>
</reference>
<proteinExistence type="predicted"/>
<feature type="region of interest" description="Disordered" evidence="2">
    <location>
        <begin position="1"/>
        <end position="372"/>
    </location>
</feature>
<dbReference type="PROSITE" id="PS50157">
    <property type="entry name" value="ZINC_FINGER_C2H2_2"/>
    <property type="match status" value="1"/>
</dbReference>
<feature type="compositionally biased region" description="Pro residues" evidence="2">
    <location>
        <begin position="568"/>
        <end position="580"/>
    </location>
</feature>
<feature type="compositionally biased region" description="Low complexity" evidence="2">
    <location>
        <begin position="340"/>
        <end position="354"/>
    </location>
</feature>
<name>A0A4V1IR58_9FUNG</name>
<organism evidence="4 5">
    <name type="scientific">Blyttiomyces helicus</name>
    <dbReference type="NCBI Taxonomy" id="388810"/>
    <lineage>
        <taxon>Eukaryota</taxon>
        <taxon>Fungi</taxon>
        <taxon>Fungi incertae sedis</taxon>
        <taxon>Chytridiomycota</taxon>
        <taxon>Chytridiomycota incertae sedis</taxon>
        <taxon>Chytridiomycetes</taxon>
        <taxon>Chytridiomycetes incertae sedis</taxon>
        <taxon>Blyttiomyces</taxon>
    </lineage>
</organism>
<dbReference type="Proteomes" id="UP000269721">
    <property type="component" value="Unassembled WGS sequence"/>
</dbReference>
<keyword evidence="1" id="KW-0862">Zinc</keyword>
<keyword evidence="1" id="KW-0479">Metal-binding</keyword>
<accession>A0A4V1IR58</accession>
<evidence type="ECO:0000313" key="5">
    <source>
        <dbReference type="Proteomes" id="UP000269721"/>
    </source>
</evidence>
<keyword evidence="5" id="KW-1185">Reference proteome</keyword>
<feature type="region of interest" description="Disordered" evidence="2">
    <location>
        <begin position="539"/>
        <end position="687"/>
    </location>
</feature>
<feature type="compositionally biased region" description="Low complexity" evidence="2">
    <location>
        <begin position="257"/>
        <end position="269"/>
    </location>
</feature>
<dbReference type="AlphaFoldDB" id="A0A4V1IR58"/>
<evidence type="ECO:0000313" key="4">
    <source>
        <dbReference type="EMBL" id="RKO88907.1"/>
    </source>
</evidence>
<feature type="compositionally biased region" description="Polar residues" evidence="2">
    <location>
        <begin position="276"/>
        <end position="289"/>
    </location>
</feature>
<feature type="domain" description="C2H2-type" evidence="3">
    <location>
        <begin position="785"/>
        <end position="810"/>
    </location>
</feature>
<gene>
    <name evidence="4" type="ORF">BDK51DRAFT_44306</name>
</gene>